<dbReference type="EMBL" id="JACIGK010000029">
    <property type="protein sequence ID" value="MBB4267551.1"/>
    <property type="molecule type" value="Genomic_DNA"/>
</dbReference>
<dbReference type="AlphaFoldDB" id="A0A7W6RFE8"/>
<dbReference type="InterPro" id="IPR036196">
    <property type="entry name" value="Ptyr_pPase_sf"/>
</dbReference>
<dbReference type="Gene3D" id="3.40.50.2300">
    <property type="match status" value="1"/>
</dbReference>
<organism evidence="6 7">
    <name type="scientific">Roseospira visakhapatnamensis</name>
    <dbReference type="NCBI Taxonomy" id="390880"/>
    <lineage>
        <taxon>Bacteria</taxon>
        <taxon>Pseudomonadati</taxon>
        <taxon>Pseudomonadota</taxon>
        <taxon>Alphaproteobacteria</taxon>
        <taxon>Rhodospirillales</taxon>
        <taxon>Rhodospirillaceae</taxon>
        <taxon>Roseospira</taxon>
    </lineage>
</organism>
<dbReference type="Proteomes" id="UP000554286">
    <property type="component" value="Unassembled WGS sequence"/>
</dbReference>
<evidence type="ECO:0000313" key="7">
    <source>
        <dbReference type="Proteomes" id="UP000554286"/>
    </source>
</evidence>
<feature type="active site" evidence="4">
    <location>
        <position position="14"/>
    </location>
</feature>
<feature type="active site" description="Proton donor" evidence="4">
    <location>
        <position position="127"/>
    </location>
</feature>
<proteinExistence type="inferred from homology"/>
<evidence type="ECO:0000256" key="3">
    <source>
        <dbReference type="ARBA" id="ARBA00022912"/>
    </source>
</evidence>
<gene>
    <name evidence="6" type="ORF">GGD89_003197</name>
</gene>
<sequence length="164" mass="18096">MVAVLFVCTGNICRSPTAEGLFRRKVHAAGLDDQVDIDSAGTTAFHVGEPPDPRAAEAASRRGYSLEGQTARQVRRSDFQRYDLLIAMDRGHYNRMRSLAPDETTRERVVLMSAFARRPGTLRDVPDPYYGGGDGFDRVLDMLEDTTEGLLDHVRARLAATSAP</sequence>
<comment type="similarity">
    <text evidence="1">Belongs to the low molecular weight phosphotyrosine protein phosphatase family.</text>
</comment>
<dbReference type="CDD" id="cd16343">
    <property type="entry name" value="LMWPTP"/>
    <property type="match status" value="1"/>
</dbReference>
<dbReference type="RefSeq" id="WP_184047113.1">
    <property type="nucleotide sequence ID" value="NZ_JACIGK010000029.1"/>
</dbReference>
<dbReference type="PANTHER" id="PTHR47439">
    <property type="entry name" value="LOW MOLECULAR WEIGHT PHOSPHOTYROSINE PROTEIN PHOSPHATASE-RELATED"/>
    <property type="match status" value="1"/>
</dbReference>
<dbReference type="EC" id="3.1.3.48" evidence="6"/>
<keyword evidence="7" id="KW-1185">Reference proteome</keyword>
<dbReference type="InterPro" id="IPR052995">
    <property type="entry name" value="LMW-PTP"/>
</dbReference>
<comment type="caution">
    <text evidence="6">The sequence shown here is derived from an EMBL/GenBank/DDBJ whole genome shotgun (WGS) entry which is preliminary data.</text>
</comment>
<feature type="domain" description="Phosphotyrosine protein phosphatase I" evidence="5">
    <location>
        <begin position="2"/>
        <end position="153"/>
    </location>
</feature>
<dbReference type="InterPro" id="IPR017867">
    <property type="entry name" value="Tyr_phospatase_low_mol_wt"/>
</dbReference>
<dbReference type="InterPro" id="IPR023485">
    <property type="entry name" value="Ptyr_pPase"/>
</dbReference>
<evidence type="ECO:0000256" key="2">
    <source>
        <dbReference type="ARBA" id="ARBA00022801"/>
    </source>
</evidence>
<dbReference type="GO" id="GO:0004725">
    <property type="term" value="F:protein tyrosine phosphatase activity"/>
    <property type="evidence" value="ECO:0007669"/>
    <property type="project" value="UniProtKB-EC"/>
</dbReference>
<evidence type="ECO:0000256" key="4">
    <source>
        <dbReference type="PIRSR" id="PIRSR617867-1"/>
    </source>
</evidence>
<evidence type="ECO:0000259" key="5">
    <source>
        <dbReference type="SMART" id="SM00226"/>
    </source>
</evidence>
<name>A0A7W6RFE8_9PROT</name>
<dbReference type="Pfam" id="PF01451">
    <property type="entry name" value="LMWPc"/>
    <property type="match status" value="1"/>
</dbReference>
<evidence type="ECO:0000256" key="1">
    <source>
        <dbReference type="ARBA" id="ARBA00011063"/>
    </source>
</evidence>
<keyword evidence="3" id="KW-0904">Protein phosphatase</keyword>
<feature type="active site" description="Nucleophile" evidence="4">
    <location>
        <position position="8"/>
    </location>
</feature>
<dbReference type="SUPFAM" id="SSF52788">
    <property type="entry name" value="Phosphotyrosine protein phosphatases I"/>
    <property type="match status" value="1"/>
</dbReference>
<dbReference type="FunFam" id="3.40.50.2300:FF:000113">
    <property type="entry name" value="Low molecular weight protein-tyrosine-phosphatase"/>
    <property type="match status" value="1"/>
</dbReference>
<dbReference type="PANTHER" id="PTHR47439:SF1">
    <property type="entry name" value="ACID PHOSPHATASE"/>
    <property type="match status" value="1"/>
</dbReference>
<accession>A0A7W6RFE8</accession>
<reference evidence="6 7" key="1">
    <citation type="submission" date="2020-08" db="EMBL/GenBank/DDBJ databases">
        <title>Genome sequencing of Purple Non-Sulfur Bacteria from various extreme environments.</title>
        <authorList>
            <person name="Mayer M."/>
        </authorList>
    </citation>
    <scope>NUCLEOTIDE SEQUENCE [LARGE SCALE GENOMIC DNA]</scope>
    <source>
        <strain evidence="6 7">JA131</strain>
    </source>
</reference>
<protein>
    <submittedName>
        <fullName evidence="6">Protein-tyrosine phosphatase</fullName>
        <ecNumber evidence="6">3.1.3.48</ecNumber>
    </submittedName>
</protein>
<dbReference type="SMART" id="SM00226">
    <property type="entry name" value="LMWPc"/>
    <property type="match status" value="1"/>
</dbReference>
<dbReference type="PRINTS" id="PR00719">
    <property type="entry name" value="LMWPTPASE"/>
</dbReference>
<keyword evidence="2 6" id="KW-0378">Hydrolase</keyword>
<evidence type="ECO:0000313" key="6">
    <source>
        <dbReference type="EMBL" id="MBB4267551.1"/>
    </source>
</evidence>